<evidence type="ECO:0000256" key="1">
    <source>
        <dbReference type="SAM" id="MobiDB-lite"/>
    </source>
</evidence>
<dbReference type="GeneID" id="81596141"/>
<comment type="caution">
    <text evidence="3">The sequence shown here is derived from an EMBL/GenBank/DDBJ whole genome shotgun (WGS) entry which is preliminary data.</text>
</comment>
<evidence type="ECO:0000313" key="4">
    <source>
        <dbReference type="Proteomes" id="UP001213681"/>
    </source>
</evidence>
<protein>
    <submittedName>
        <fullName evidence="3">Uncharacterized protein</fullName>
    </submittedName>
</protein>
<evidence type="ECO:0000313" key="3">
    <source>
        <dbReference type="EMBL" id="KAJ5461007.1"/>
    </source>
</evidence>
<dbReference type="AlphaFoldDB" id="A0AAD6CDA3"/>
<feature type="compositionally biased region" description="Basic and acidic residues" evidence="1">
    <location>
        <begin position="1"/>
        <end position="19"/>
    </location>
</feature>
<feature type="region of interest" description="Disordered" evidence="1">
    <location>
        <begin position="1"/>
        <end position="50"/>
    </location>
</feature>
<reference evidence="3" key="1">
    <citation type="submission" date="2022-12" db="EMBL/GenBank/DDBJ databases">
        <authorList>
            <person name="Petersen C."/>
        </authorList>
    </citation>
    <scope>NUCLEOTIDE SEQUENCE</scope>
    <source>
        <strain evidence="3">IBT 16125</strain>
    </source>
</reference>
<reference evidence="3" key="2">
    <citation type="journal article" date="2023" name="IMA Fungus">
        <title>Comparative genomic study of the Penicillium genus elucidates a diverse pangenome and 15 lateral gene transfer events.</title>
        <authorList>
            <person name="Petersen C."/>
            <person name="Sorensen T."/>
            <person name="Nielsen M.R."/>
            <person name="Sondergaard T.E."/>
            <person name="Sorensen J.L."/>
            <person name="Fitzpatrick D.A."/>
            <person name="Frisvad J.C."/>
            <person name="Nielsen K.L."/>
        </authorList>
    </citation>
    <scope>NUCLEOTIDE SEQUENCE</scope>
    <source>
        <strain evidence="3">IBT 16125</strain>
    </source>
</reference>
<dbReference type="EMBL" id="JAPVEA010000002">
    <property type="protein sequence ID" value="KAJ5461007.1"/>
    <property type="molecule type" value="Genomic_DNA"/>
</dbReference>
<sequence>MKLQRALEEDRTRLDRVRSDPGALGDPFELERTRRSAAPSPEAFLGDDRGEIQEKLLGNEARYKGQNEQKKAPHNCLTA</sequence>
<dbReference type="EMBL" id="JAPVEA010000002">
    <property type="protein sequence ID" value="KAJ5460963.1"/>
    <property type="molecule type" value="Genomic_DNA"/>
</dbReference>
<dbReference type="RefSeq" id="XP_056770005.1">
    <property type="nucleotide sequence ID" value="XM_056905898.1"/>
</dbReference>
<accession>A0AAD6CDA3</accession>
<gene>
    <name evidence="2" type="ORF">N7458_002515</name>
    <name evidence="3" type="ORF">N7458_002559</name>
</gene>
<organism evidence="3 4">
    <name type="scientific">Penicillium daleae</name>
    <dbReference type="NCBI Taxonomy" id="63821"/>
    <lineage>
        <taxon>Eukaryota</taxon>
        <taxon>Fungi</taxon>
        <taxon>Dikarya</taxon>
        <taxon>Ascomycota</taxon>
        <taxon>Pezizomycotina</taxon>
        <taxon>Eurotiomycetes</taxon>
        <taxon>Eurotiomycetidae</taxon>
        <taxon>Eurotiales</taxon>
        <taxon>Aspergillaceae</taxon>
        <taxon>Penicillium</taxon>
    </lineage>
</organism>
<name>A0AAD6CDA3_9EURO</name>
<proteinExistence type="predicted"/>
<keyword evidence="4" id="KW-1185">Reference proteome</keyword>
<evidence type="ECO:0000313" key="2">
    <source>
        <dbReference type="EMBL" id="KAJ5460963.1"/>
    </source>
</evidence>
<dbReference type="Proteomes" id="UP001213681">
    <property type="component" value="Unassembled WGS sequence"/>
</dbReference>